<comment type="caution">
    <text evidence="2">The sequence shown here is derived from an EMBL/GenBank/DDBJ whole genome shotgun (WGS) entry which is preliminary data.</text>
</comment>
<protein>
    <recommendedName>
        <fullName evidence="4">Methyl-accepting chemotaxis protein</fullName>
    </recommendedName>
</protein>
<organism evidence="2 3">
    <name type="scientific">Rubrivivax gelatinosus</name>
    <name type="common">Rhodocyclus gelatinosus</name>
    <name type="synonym">Rhodopseudomonas gelatinosa</name>
    <dbReference type="NCBI Taxonomy" id="28068"/>
    <lineage>
        <taxon>Bacteria</taxon>
        <taxon>Pseudomonadati</taxon>
        <taxon>Pseudomonadota</taxon>
        <taxon>Betaproteobacteria</taxon>
        <taxon>Burkholderiales</taxon>
        <taxon>Sphaerotilaceae</taxon>
        <taxon>Rubrivivax</taxon>
    </lineage>
</organism>
<dbReference type="EMBL" id="NRRU01000147">
    <property type="protein sequence ID" value="MBK1715719.1"/>
    <property type="molecule type" value="Genomic_DNA"/>
</dbReference>
<evidence type="ECO:0000313" key="3">
    <source>
        <dbReference type="Proteomes" id="UP001041814"/>
    </source>
</evidence>
<feature type="compositionally biased region" description="Low complexity" evidence="1">
    <location>
        <begin position="11"/>
        <end position="23"/>
    </location>
</feature>
<evidence type="ECO:0008006" key="4">
    <source>
        <dbReference type="Google" id="ProtNLM"/>
    </source>
</evidence>
<dbReference type="Proteomes" id="UP001041814">
    <property type="component" value="Unassembled WGS sequence"/>
</dbReference>
<name>A0ABS1E062_RUBGE</name>
<accession>A0ABS1E062</accession>
<gene>
    <name evidence="2" type="ORF">CKO43_23495</name>
</gene>
<reference evidence="2" key="1">
    <citation type="submission" date="2017-08" db="EMBL/GenBank/DDBJ databases">
        <authorList>
            <person name="Imhoff J.F."/>
            <person name="Rahn T."/>
            <person name="Kuenzel S."/>
            <person name="Neulinger S.C."/>
        </authorList>
    </citation>
    <scope>NUCLEOTIDE SEQUENCE</scope>
    <source>
        <strain evidence="2">IM 151</strain>
    </source>
</reference>
<proteinExistence type="predicted"/>
<reference evidence="2" key="2">
    <citation type="journal article" date="2020" name="Microorganisms">
        <title>Osmotic Adaptation and Compatible Solute Biosynthesis of Phototrophic Bacteria as Revealed from Genome Analyses.</title>
        <authorList>
            <person name="Imhoff J.F."/>
            <person name="Rahn T."/>
            <person name="Kunzel S."/>
            <person name="Keller A."/>
            <person name="Neulinger S.C."/>
        </authorList>
    </citation>
    <scope>NUCLEOTIDE SEQUENCE</scope>
    <source>
        <strain evidence="2">IM 151</strain>
    </source>
</reference>
<sequence>MIAGFRPESMSPLPNSAAPPSAGPNPVRAGIWSPGLHLFRRLRLRAKAALICAVLLAPPLVLGTALVRGELQRAEAAAAERDALALARQLLPLLQQVQAMQGAARAVVAGQDAAAAYRDALAAARAAADEAGAAPASSAAAR</sequence>
<keyword evidence="3" id="KW-1185">Reference proteome</keyword>
<feature type="region of interest" description="Disordered" evidence="1">
    <location>
        <begin position="1"/>
        <end position="23"/>
    </location>
</feature>
<evidence type="ECO:0000313" key="2">
    <source>
        <dbReference type="EMBL" id="MBK1715719.1"/>
    </source>
</evidence>
<feature type="non-terminal residue" evidence="2">
    <location>
        <position position="142"/>
    </location>
</feature>
<evidence type="ECO:0000256" key="1">
    <source>
        <dbReference type="SAM" id="MobiDB-lite"/>
    </source>
</evidence>